<keyword evidence="1" id="KW-0472">Membrane</keyword>
<evidence type="ECO:0000313" key="3">
    <source>
        <dbReference type="Proteomes" id="UP000230233"/>
    </source>
</evidence>
<evidence type="ECO:0008006" key="4">
    <source>
        <dbReference type="Google" id="ProtNLM"/>
    </source>
</evidence>
<dbReference type="Gene3D" id="1.20.1070.10">
    <property type="entry name" value="Rhodopsin 7-helix transmembrane proteins"/>
    <property type="match status" value="1"/>
</dbReference>
<comment type="caution">
    <text evidence="2">The sequence shown here is derived from an EMBL/GenBank/DDBJ whole genome shotgun (WGS) entry which is preliminary data.</text>
</comment>
<dbReference type="OrthoDB" id="5857725at2759"/>
<keyword evidence="3" id="KW-1185">Reference proteome</keyword>
<evidence type="ECO:0000256" key="1">
    <source>
        <dbReference type="SAM" id="Phobius"/>
    </source>
</evidence>
<name>A0A2G5TDW6_9PELO</name>
<feature type="transmembrane region" description="Helical" evidence="1">
    <location>
        <begin position="108"/>
        <end position="130"/>
    </location>
</feature>
<keyword evidence="1" id="KW-0812">Transmembrane</keyword>
<dbReference type="AlphaFoldDB" id="A0A2G5TDW6"/>
<dbReference type="Proteomes" id="UP000230233">
    <property type="component" value="Chromosome V"/>
</dbReference>
<protein>
    <recommendedName>
        <fullName evidence="4">G-protein coupled receptors family 1 profile domain-containing protein</fullName>
    </recommendedName>
</protein>
<keyword evidence="1" id="KW-1133">Transmembrane helix</keyword>
<reference evidence="3" key="1">
    <citation type="submission" date="2017-10" db="EMBL/GenBank/DDBJ databases">
        <title>Rapid genome shrinkage in a self-fertile nematode reveals novel sperm competition proteins.</title>
        <authorList>
            <person name="Yin D."/>
            <person name="Schwarz E.M."/>
            <person name="Thomas C.G."/>
            <person name="Felde R.L."/>
            <person name="Korf I.F."/>
            <person name="Cutter A.D."/>
            <person name="Schartner C.M."/>
            <person name="Ralston E.J."/>
            <person name="Meyer B.J."/>
            <person name="Haag E.S."/>
        </authorList>
    </citation>
    <scope>NUCLEOTIDE SEQUENCE [LARGE SCALE GENOMIC DNA]</scope>
    <source>
        <strain evidence="3">JU1422</strain>
    </source>
</reference>
<feature type="transmembrane region" description="Helical" evidence="1">
    <location>
        <begin position="72"/>
        <end position="96"/>
    </location>
</feature>
<dbReference type="Pfam" id="PF10321">
    <property type="entry name" value="7TM_GPCR_Srt"/>
    <property type="match status" value="1"/>
</dbReference>
<dbReference type="EMBL" id="PDUG01000005">
    <property type="protein sequence ID" value="PIC25246.1"/>
    <property type="molecule type" value="Genomic_DNA"/>
</dbReference>
<feature type="transmembrane region" description="Helical" evidence="1">
    <location>
        <begin position="202"/>
        <end position="223"/>
    </location>
</feature>
<organism evidence="2 3">
    <name type="scientific">Caenorhabditis nigoni</name>
    <dbReference type="NCBI Taxonomy" id="1611254"/>
    <lineage>
        <taxon>Eukaryota</taxon>
        <taxon>Metazoa</taxon>
        <taxon>Ecdysozoa</taxon>
        <taxon>Nematoda</taxon>
        <taxon>Chromadorea</taxon>
        <taxon>Rhabditida</taxon>
        <taxon>Rhabditina</taxon>
        <taxon>Rhabditomorpha</taxon>
        <taxon>Rhabditoidea</taxon>
        <taxon>Rhabditidae</taxon>
        <taxon>Peloderinae</taxon>
        <taxon>Caenorhabditis</taxon>
    </lineage>
</organism>
<dbReference type="PANTHER" id="PTHR23021:SF11">
    <property type="entry name" value="SERPENTINE RECEPTOR, CLASS T"/>
    <property type="match status" value="1"/>
</dbReference>
<dbReference type="InterPro" id="IPR019425">
    <property type="entry name" value="7TM_GPCR_serpentine_rcpt_Srt"/>
</dbReference>
<dbReference type="STRING" id="1611254.A0A2G5TDW6"/>
<feature type="transmembrane region" description="Helical" evidence="1">
    <location>
        <begin position="151"/>
        <end position="168"/>
    </location>
</feature>
<dbReference type="SUPFAM" id="SSF81321">
    <property type="entry name" value="Family A G protein-coupled receptor-like"/>
    <property type="match status" value="1"/>
</dbReference>
<evidence type="ECO:0000313" key="2">
    <source>
        <dbReference type="EMBL" id="PIC25246.1"/>
    </source>
</evidence>
<feature type="transmembrane region" description="Helical" evidence="1">
    <location>
        <begin position="243"/>
        <end position="264"/>
    </location>
</feature>
<dbReference type="PANTHER" id="PTHR23021">
    <property type="entry name" value="SERPENTINE RECEPTOR, CLASS T"/>
    <property type="match status" value="1"/>
</dbReference>
<feature type="transmembrane region" description="Helical" evidence="1">
    <location>
        <begin position="270"/>
        <end position="295"/>
    </location>
</feature>
<proteinExistence type="predicted"/>
<feature type="transmembrane region" description="Helical" evidence="1">
    <location>
        <begin position="43"/>
        <end position="60"/>
    </location>
</feature>
<sequence>MNQFIQYGGVQSIPIYNCSAYTAEQWTQKDGISRPVLGITESIFEFLVELLYFPMMFVMLEKPNFKMSCYKIMAFLAVVDMISISLCCILTGILAYRGAVFCSYPELIYFAGIIIKSFWCCSCITALILISNRILDLLFPQIGRFLFDGNRTFIVLLFATCYMLYFAIDKTPSLFTSKFHSWFFDPMIFEGRGKDYESIPCVFNNFFVVFATCFLYIVFCFVLGSELKNVNKSSASFRVSIQILFQSALICLMNLTASMIYMYMNYFESPLWLIIFGNLVYQLGCCSPVFVYFTCNKTIRNGLLRKFGLKKKTAKVSIVTSKSV</sequence>
<accession>A0A2G5TDW6</accession>
<gene>
    <name evidence="2" type="primary">Cnig_chr_V.g18253</name>
    <name evidence="2" type="ORF">B9Z55_018253</name>
</gene>